<proteinExistence type="predicted"/>
<evidence type="ECO:0000313" key="1">
    <source>
        <dbReference type="EMBL" id="MCC8428487.1"/>
    </source>
</evidence>
<accession>A0ABS8KRU1</accession>
<evidence type="ECO:0000313" key="2">
    <source>
        <dbReference type="Proteomes" id="UP001198862"/>
    </source>
</evidence>
<reference evidence="1 2" key="1">
    <citation type="submission" date="2021-11" db="EMBL/GenBank/DDBJ databases">
        <authorList>
            <person name="Lee D.-H."/>
            <person name="Kim S.-B."/>
        </authorList>
    </citation>
    <scope>NUCLEOTIDE SEQUENCE [LARGE SCALE GENOMIC DNA]</scope>
    <source>
        <strain evidence="1 2">KCTC 52223</strain>
    </source>
</reference>
<dbReference type="RefSeq" id="WP_230549712.1">
    <property type="nucleotide sequence ID" value="NZ_JAJISD010000002.1"/>
</dbReference>
<protein>
    <submittedName>
        <fullName evidence="1">Uncharacterized protein</fullName>
    </submittedName>
</protein>
<comment type="caution">
    <text evidence="1">The sequence shown here is derived from an EMBL/GenBank/DDBJ whole genome shotgun (WGS) entry which is preliminary data.</text>
</comment>
<name>A0ABS8KRU1_9HYPH</name>
<dbReference type="Proteomes" id="UP001198862">
    <property type="component" value="Unassembled WGS sequence"/>
</dbReference>
<keyword evidence="2" id="KW-1185">Reference proteome</keyword>
<dbReference type="EMBL" id="JAJISD010000002">
    <property type="protein sequence ID" value="MCC8428487.1"/>
    <property type="molecule type" value="Genomic_DNA"/>
</dbReference>
<organism evidence="1 2">
    <name type="scientific">Reyranella aquatilis</name>
    <dbReference type="NCBI Taxonomy" id="2035356"/>
    <lineage>
        <taxon>Bacteria</taxon>
        <taxon>Pseudomonadati</taxon>
        <taxon>Pseudomonadota</taxon>
        <taxon>Alphaproteobacteria</taxon>
        <taxon>Hyphomicrobiales</taxon>
        <taxon>Reyranellaceae</taxon>
        <taxon>Reyranella</taxon>
    </lineage>
</organism>
<sequence length="74" mass="8517">MSASPELMMIQFLEWVAARPRRREDVLEAWQSSCPRFPVWEDARADGLIRQYGGEAGEHRVELTERGRAMLGRG</sequence>
<gene>
    <name evidence="1" type="ORF">LJ725_05890</name>
</gene>